<feature type="region of interest" description="Disordered" evidence="1">
    <location>
        <begin position="50"/>
        <end position="76"/>
    </location>
</feature>
<organism evidence="2 3">
    <name type="scientific">Thalassiosira oceanica</name>
    <name type="common">Marine diatom</name>
    <dbReference type="NCBI Taxonomy" id="159749"/>
    <lineage>
        <taxon>Eukaryota</taxon>
        <taxon>Sar</taxon>
        <taxon>Stramenopiles</taxon>
        <taxon>Ochrophyta</taxon>
        <taxon>Bacillariophyta</taxon>
        <taxon>Coscinodiscophyceae</taxon>
        <taxon>Thalassiosirophycidae</taxon>
        <taxon>Thalassiosirales</taxon>
        <taxon>Thalassiosiraceae</taxon>
        <taxon>Thalassiosira</taxon>
    </lineage>
</organism>
<protein>
    <submittedName>
        <fullName evidence="2">Uncharacterized protein</fullName>
    </submittedName>
</protein>
<proteinExistence type="predicted"/>
<dbReference type="EMBL" id="AGNL01018395">
    <property type="protein sequence ID" value="EJK63172.1"/>
    <property type="molecule type" value="Genomic_DNA"/>
</dbReference>
<dbReference type="AlphaFoldDB" id="K0SYA6"/>
<evidence type="ECO:0000313" key="2">
    <source>
        <dbReference type="EMBL" id="EJK63172.1"/>
    </source>
</evidence>
<dbReference type="Proteomes" id="UP000266841">
    <property type="component" value="Unassembled WGS sequence"/>
</dbReference>
<feature type="compositionally biased region" description="Polar residues" evidence="1">
    <location>
        <begin position="53"/>
        <end position="68"/>
    </location>
</feature>
<evidence type="ECO:0000256" key="1">
    <source>
        <dbReference type="SAM" id="MobiDB-lite"/>
    </source>
</evidence>
<sequence>MQKCWIDYYYIVLSKGQSRTTVEQIVSQSRASADRRILAVIQDQRVSVPKWSPNASHSDPGVNTTGIPSISPGIYPTALHSSPPRFMYHRNLMNIIASRQGIQQE</sequence>
<comment type="caution">
    <text evidence="2">The sequence shown here is derived from an EMBL/GenBank/DDBJ whole genome shotgun (WGS) entry which is preliminary data.</text>
</comment>
<reference evidence="2 3" key="1">
    <citation type="journal article" date="2012" name="Genome Biol.">
        <title>Genome and low-iron response of an oceanic diatom adapted to chronic iron limitation.</title>
        <authorList>
            <person name="Lommer M."/>
            <person name="Specht M."/>
            <person name="Roy A.S."/>
            <person name="Kraemer L."/>
            <person name="Andreson R."/>
            <person name="Gutowska M.A."/>
            <person name="Wolf J."/>
            <person name="Bergner S.V."/>
            <person name="Schilhabel M.B."/>
            <person name="Klostermeier U.C."/>
            <person name="Beiko R.G."/>
            <person name="Rosenstiel P."/>
            <person name="Hippler M."/>
            <person name="Laroche J."/>
        </authorList>
    </citation>
    <scope>NUCLEOTIDE SEQUENCE [LARGE SCALE GENOMIC DNA]</scope>
    <source>
        <strain evidence="2 3">CCMP1005</strain>
    </source>
</reference>
<accession>K0SYA6</accession>
<gene>
    <name evidence="2" type="ORF">THAOC_16194</name>
</gene>
<evidence type="ECO:0000313" key="3">
    <source>
        <dbReference type="Proteomes" id="UP000266841"/>
    </source>
</evidence>
<keyword evidence="3" id="KW-1185">Reference proteome</keyword>
<name>K0SYA6_THAOC</name>